<dbReference type="RefSeq" id="WP_338886007.1">
    <property type="nucleotide sequence ID" value="NZ_CP147846.1"/>
</dbReference>
<gene>
    <name evidence="1" type="ORF">WDS16_14765</name>
</gene>
<dbReference type="Gene3D" id="3.30.70.2970">
    <property type="entry name" value="Protein of unknown function (DUF541), domain 2"/>
    <property type="match status" value="1"/>
</dbReference>
<accession>A0ABZ2PED7</accession>
<dbReference type="Proteomes" id="UP001432000">
    <property type="component" value="Chromosome"/>
</dbReference>
<keyword evidence="2" id="KW-1185">Reference proteome</keyword>
<reference evidence="1 2" key="1">
    <citation type="submission" date="2024-03" db="EMBL/GenBank/DDBJ databases">
        <title>Natural products discovery in diverse microorganisms through a two-stage MS feature dereplication strategy.</title>
        <authorList>
            <person name="Zhang R."/>
        </authorList>
    </citation>
    <scope>NUCLEOTIDE SEQUENCE [LARGE SCALE GENOMIC DNA]</scope>
    <source>
        <strain evidence="1 2">18930</strain>
    </source>
</reference>
<name>A0ABZ2PED7_9NOCA</name>
<evidence type="ECO:0000313" key="2">
    <source>
        <dbReference type="Proteomes" id="UP001432000"/>
    </source>
</evidence>
<dbReference type="Pfam" id="PF04402">
    <property type="entry name" value="SIMPL"/>
    <property type="match status" value="1"/>
</dbReference>
<sequence>MDSNPVEITVVGQGWAAYPPERCAVSLAVRSDGRSAEAAAEPAHRLVKELSGLIDPLYNPSDGPIDAWSLDQVRHSRNRPFNHDGDQLPYVYQAQATIEVKFSQIDVVDAFVYAVSALDGVDIEHFDWTLTEDSAAEKRRHVRTLAVQDAVAKAEAYAQSVGRTAITALAIADPGLLGVAAAHQEYAMATRAYKSADDGFELKPQDITMRTEVHARFAAS</sequence>
<dbReference type="Gene3D" id="3.30.110.170">
    <property type="entry name" value="Protein of unknown function (DUF541), domain 1"/>
    <property type="match status" value="1"/>
</dbReference>
<evidence type="ECO:0000313" key="1">
    <source>
        <dbReference type="EMBL" id="WXG66560.1"/>
    </source>
</evidence>
<protein>
    <submittedName>
        <fullName evidence="1">SIMPL domain-containing protein</fullName>
    </submittedName>
</protein>
<dbReference type="InterPro" id="IPR007497">
    <property type="entry name" value="SIMPL/DUF541"/>
</dbReference>
<proteinExistence type="predicted"/>
<dbReference type="EMBL" id="CP147846">
    <property type="protein sequence ID" value="WXG66560.1"/>
    <property type="molecule type" value="Genomic_DNA"/>
</dbReference>
<organism evidence="1 2">
    <name type="scientific">Rhodococcus sovatensis</name>
    <dbReference type="NCBI Taxonomy" id="1805840"/>
    <lineage>
        <taxon>Bacteria</taxon>
        <taxon>Bacillati</taxon>
        <taxon>Actinomycetota</taxon>
        <taxon>Actinomycetes</taxon>
        <taxon>Mycobacteriales</taxon>
        <taxon>Nocardiaceae</taxon>
        <taxon>Rhodococcus</taxon>
    </lineage>
</organism>